<evidence type="ECO:0000313" key="13">
    <source>
        <dbReference type="RefSeq" id="XP_022079771.1"/>
    </source>
</evidence>
<keyword evidence="7 10" id="KW-0496">Mitochondrion</keyword>
<evidence type="ECO:0000256" key="9">
    <source>
        <dbReference type="ARBA" id="ARBA00048117"/>
    </source>
</evidence>
<protein>
    <recommendedName>
        <fullName evidence="2">N(6)-L-threonylcarbamoyladenine synthase</fullName>
        <ecNumber evidence="2">2.3.1.234</ecNumber>
    </recommendedName>
</protein>
<name>A0A8B7XHR3_ACAPL</name>
<dbReference type="SUPFAM" id="SSF53067">
    <property type="entry name" value="Actin-like ATPase domain"/>
    <property type="match status" value="1"/>
</dbReference>
<comment type="cofactor">
    <cofactor evidence="10">
        <name>a divalent metal cation</name>
        <dbReference type="ChEBI" id="CHEBI:60240"/>
    </cofactor>
    <text evidence="10">Binds 1 divalent metal cation per subunit.</text>
</comment>
<evidence type="ECO:0000256" key="4">
    <source>
        <dbReference type="ARBA" id="ARBA00022694"/>
    </source>
</evidence>
<dbReference type="Proteomes" id="UP000694845">
    <property type="component" value="Unplaced"/>
</dbReference>
<feature type="domain" description="Gcp-like" evidence="11">
    <location>
        <begin position="94"/>
        <end position="402"/>
    </location>
</feature>
<dbReference type="GeneID" id="110973346"/>
<dbReference type="InterPro" id="IPR022450">
    <property type="entry name" value="TsaD"/>
</dbReference>
<dbReference type="InterPro" id="IPR043129">
    <property type="entry name" value="ATPase_NBD"/>
</dbReference>
<keyword evidence="8 10" id="KW-0012">Acyltransferase</keyword>
<dbReference type="OMA" id="NAAMIGC"/>
<evidence type="ECO:0000256" key="8">
    <source>
        <dbReference type="ARBA" id="ARBA00023315"/>
    </source>
</evidence>
<evidence type="ECO:0000313" key="12">
    <source>
        <dbReference type="Proteomes" id="UP000694845"/>
    </source>
</evidence>
<sequence length="450" mass="49405">MSNLTFTTRLLTLHIGRLNIIKFGYRTRNLVLVGFHKIGSQNSLHQAVLLSTRRGLYSSTSFLASVARGSALVLGIETSCDETGAAVVDETGNVLGEGLCSQKRIHVKNGGVIPPLAQDLHRQHIDGVVQQALRNAGVELKDVSALATTTMPGLALCLQVGLQYSKDLLRRLPLPFIPVHHMIAHALTVRMIEKVDFPYLVLLVSGGHCLLAVARGVDDFLLLGKTHDNAPGEAFDKVARRLKLDLHPACQGLSGGQAIERVSQGGNIRLLMDKDRPLLKHRDCNFSFSGLRSFASWLIYNHEVQQGIASDNNDLLSTIPDIAASFQHKVAHHLVTRVARAMEFCRQTDMLPGTSKSLVVSGGVASNAYIRNALQFTCDKNGYQLHCPPPALCTDNGIMIAWAGMEKFKLGIGIVEDPQSIRYEPKYPMGRDISEQVRAADIKIKRIKFW</sequence>
<dbReference type="AlphaFoldDB" id="A0A8B7XHR3"/>
<comment type="subunit">
    <text evidence="10">Homodimer.</text>
</comment>
<dbReference type="InterPro" id="IPR017861">
    <property type="entry name" value="KAE1/TsaD"/>
</dbReference>
<evidence type="ECO:0000256" key="6">
    <source>
        <dbReference type="ARBA" id="ARBA00022946"/>
    </source>
</evidence>
<dbReference type="CDD" id="cd24134">
    <property type="entry name" value="ASKHA_NBD_OSGEPL1_QRI7_euk"/>
    <property type="match status" value="1"/>
</dbReference>
<dbReference type="PRINTS" id="PR00789">
    <property type="entry name" value="OSIALOPTASE"/>
</dbReference>
<dbReference type="PANTHER" id="PTHR11735:SF6">
    <property type="entry name" value="TRNA N6-ADENOSINE THREONYLCARBAMOYLTRANSFERASE, MITOCHONDRIAL"/>
    <property type="match status" value="1"/>
</dbReference>
<dbReference type="GO" id="GO:0061711">
    <property type="term" value="F:tRNA N(6)-L-threonylcarbamoyladenine synthase activity"/>
    <property type="evidence" value="ECO:0007669"/>
    <property type="project" value="UniProtKB-EC"/>
</dbReference>
<evidence type="ECO:0000259" key="11">
    <source>
        <dbReference type="Pfam" id="PF00814"/>
    </source>
</evidence>
<keyword evidence="12" id="KW-1185">Reference proteome</keyword>
<dbReference type="PANTHER" id="PTHR11735">
    <property type="entry name" value="TRNA N6-ADENOSINE THREONYLCARBAMOYLTRANSFERASE"/>
    <property type="match status" value="1"/>
</dbReference>
<comment type="catalytic activity">
    <reaction evidence="9 10">
        <text>L-threonylcarbamoyladenylate + adenosine(37) in tRNA = N(6)-L-threonylcarbamoyladenosine(37) in tRNA + AMP + H(+)</text>
        <dbReference type="Rhea" id="RHEA:37059"/>
        <dbReference type="Rhea" id="RHEA-COMP:10162"/>
        <dbReference type="Rhea" id="RHEA-COMP:10163"/>
        <dbReference type="ChEBI" id="CHEBI:15378"/>
        <dbReference type="ChEBI" id="CHEBI:73682"/>
        <dbReference type="ChEBI" id="CHEBI:74411"/>
        <dbReference type="ChEBI" id="CHEBI:74418"/>
        <dbReference type="ChEBI" id="CHEBI:456215"/>
        <dbReference type="EC" id="2.3.1.234"/>
    </reaction>
</comment>
<dbReference type="GO" id="GO:0046872">
    <property type="term" value="F:metal ion binding"/>
    <property type="evidence" value="ECO:0007669"/>
    <property type="project" value="UniProtKB-KW"/>
</dbReference>
<dbReference type="InterPro" id="IPR000905">
    <property type="entry name" value="Gcp-like_dom"/>
</dbReference>
<gene>
    <name evidence="13" type="primary">LOC110973346</name>
</gene>
<dbReference type="Gene3D" id="3.30.420.40">
    <property type="match status" value="2"/>
</dbReference>
<organism evidence="12 13">
    <name type="scientific">Acanthaster planci</name>
    <name type="common">Crown-of-thorns starfish</name>
    <dbReference type="NCBI Taxonomy" id="133434"/>
    <lineage>
        <taxon>Eukaryota</taxon>
        <taxon>Metazoa</taxon>
        <taxon>Echinodermata</taxon>
        <taxon>Eleutherozoa</taxon>
        <taxon>Asterozoa</taxon>
        <taxon>Asteroidea</taxon>
        <taxon>Valvatacea</taxon>
        <taxon>Valvatida</taxon>
        <taxon>Acanthasteridae</taxon>
        <taxon>Acanthaster</taxon>
    </lineage>
</organism>
<evidence type="ECO:0000256" key="10">
    <source>
        <dbReference type="HAMAP-Rule" id="MF_03179"/>
    </source>
</evidence>
<evidence type="ECO:0000256" key="5">
    <source>
        <dbReference type="ARBA" id="ARBA00022723"/>
    </source>
</evidence>
<keyword evidence="4 10" id="KW-0819">tRNA processing</keyword>
<comment type="subcellular location">
    <subcellularLocation>
        <location evidence="1 10">Mitochondrion</location>
    </subcellularLocation>
</comment>
<dbReference type="NCBIfam" id="TIGR03723">
    <property type="entry name" value="T6A_TsaD_YgjD"/>
    <property type="match status" value="1"/>
</dbReference>
<dbReference type="HAMAP" id="MF_01445">
    <property type="entry name" value="TsaD"/>
    <property type="match status" value="1"/>
</dbReference>
<comment type="similarity">
    <text evidence="10">Belongs to the KAE1 / TsaD family.</text>
</comment>
<reference evidence="13" key="1">
    <citation type="submission" date="2025-08" db="UniProtKB">
        <authorList>
            <consortium name="RefSeq"/>
        </authorList>
    </citation>
    <scope>IDENTIFICATION</scope>
</reference>
<dbReference type="RefSeq" id="XP_022079771.1">
    <property type="nucleotide sequence ID" value="XM_022224079.1"/>
</dbReference>
<dbReference type="OrthoDB" id="10259622at2759"/>
<accession>A0A8B7XHR3</accession>
<evidence type="ECO:0000256" key="1">
    <source>
        <dbReference type="ARBA" id="ARBA00004173"/>
    </source>
</evidence>
<dbReference type="Pfam" id="PF00814">
    <property type="entry name" value="TsaD"/>
    <property type="match status" value="1"/>
</dbReference>
<dbReference type="GO" id="GO:0002949">
    <property type="term" value="P:tRNA threonylcarbamoyladenosine modification"/>
    <property type="evidence" value="ECO:0007669"/>
    <property type="project" value="UniProtKB-UniRule"/>
</dbReference>
<dbReference type="GO" id="GO:0005739">
    <property type="term" value="C:mitochondrion"/>
    <property type="evidence" value="ECO:0007669"/>
    <property type="project" value="UniProtKB-SubCell"/>
</dbReference>
<keyword evidence="3 10" id="KW-0808">Transferase</keyword>
<dbReference type="EC" id="2.3.1.234" evidence="2"/>
<evidence type="ECO:0000256" key="7">
    <source>
        <dbReference type="ARBA" id="ARBA00023128"/>
    </source>
</evidence>
<dbReference type="KEGG" id="aplc:110973346"/>
<evidence type="ECO:0000256" key="3">
    <source>
        <dbReference type="ARBA" id="ARBA00022679"/>
    </source>
</evidence>
<dbReference type="NCBIfam" id="TIGR00329">
    <property type="entry name" value="gcp_kae1"/>
    <property type="match status" value="1"/>
</dbReference>
<dbReference type="FunFam" id="3.30.420.40:FF:000083">
    <property type="entry name" value="Probable tRNA N6-adenosine threonylcarbamoyltransferase, mitochondrial"/>
    <property type="match status" value="1"/>
</dbReference>
<keyword evidence="6" id="KW-0809">Transit peptide</keyword>
<proteinExistence type="inferred from homology"/>
<evidence type="ECO:0000256" key="2">
    <source>
        <dbReference type="ARBA" id="ARBA00012156"/>
    </source>
</evidence>
<keyword evidence="5 10" id="KW-0479">Metal-binding</keyword>
<comment type="function">
    <text evidence="10">Required for the formation of a threonylcarbamoyl group on adenosine at position 37 (t(6)A37) in mitochondrial tRNAs that read codons beginning with adenine. Probably involved in the transfer of the threonylcarbamoyl moiety of threonylcarbamoyl-AMP (TC-AMP) to the N6 group of A37. Involved in mitochondrial genome maintenance.</text>
</comment>